<organism evidence="5 6">
    <name type="scientific">Chironomus riparius</name>
    <dbReference type="NCBI Taxonomy" id="315576"/>
    <lineage>
        <taxon>Eukaryota</taxon>
        <taxon>Metazoa</taxon>
        <taxon>Ecdysozoa</taxon>
        <taxon>Arthropoda</taxon>
        <taxon>Hexapoda</taxon>
        <taxon>Insecta</taxon>
        <taxon>Pterygota</taxon>
        <taxon>Neoptera</taxon>
        <taxon>Endopterygota</taxon>
        <taxon>Diptera</taxon>
        <taxon>Nematocera</taxon>
        <taxon>Chironomoidea</taxon>
        <taxon>Chironomidae</taxon>
        <taxon>Chironominae</taxon>
        <taxon>Chironomus</taxon>
    </lineage>
</organism>
<dbReference type="Pfam" id="PF08433">
    <property type="entry name" value="KTI12"/>
    <property type="match status" value="1"/>
</dbReference>
<dbReference type="SUPFAM" id="SSF52540">
    <property type="entry name" value="P-loop containing nucleoside triphosphate hydrolases"/>
    <property type="match status" value="1"/>
</dbReference>
<evidence type="ECO:0000313" key="5">
    <source>
        <dbReference type="EMBL" id="CAG9809730.1"/>
    </source>
</evidence>
<reference evidence="5" key="1">
    <citation type="submission" date="2022-01" db="EMBL/GenBank/DDBJ databases">
        <authorList>
            <person name="King R."/>
        </authorList>
    </citation>
    <scope>NUCLEOTIDE SEQUENCE</scope>
</reference>
<dbReference type="OrthoDB" id="9972657at2759"/>
<dbReference type="Gene3D" id="3.40.50.300">
    <property type="entry name" value="P-loop containing nucleotide triphosphate hydrolases"/>
    <property type="match status" value="1"/>
</dbReference>
<keyword evidence="2" id="KW-0067">ATP-binding</keyword>
<accession>A0A9N9S677</accession>
<name>A0A9N9S677_9DIPT</name>
<evidence type="ECO:0000256" key="4">
    <source>
        <dbReference type="ARBA" id="ARBA00026170"/>
    </source>
</evidence>
<dbReference type="EMBL" id="OU895879">
    <property type="protein sequence ID" value="CAG9809730.1"/>
    <property type="molecule type" value="Genomic_DNA"/>
</dbReference>
<dbReference type="InterPro" id="IPR013641">
    <property type="entry name" value="KTI12/PSTK"/>
</dbReference>
<sequence length="282" mass="32503">MPLCLIVGCPASLKSTRAREIKEYFETEKQKTVHIISENAIIKNSGMKKNQIYLESGKEKMIRAELKSDSLRLLNKNDLIIMDGLNYIKGYRYEIYCATKAGRATQCTIHCSVTKERGWEINENREDKDEIYSKEMYEALWLRFEEPISTNRWDSPLFAVTDYEKLNMEELYEALYEKKAPKPNQSTQNPPTQDTNFLFELDKLTQDIVAEIVSARKLGSLGPVKVKNCTETVNISSDINASQLNRMRRQYLNYSKLHLDTAGDLVKAPSLFVQYLNSVLSE</sequence>
<keyword evidence="6" id="KW-1185">Reference proteome</keyword>
<dbReference type="GO" id="GO:0005524">
    <property type="term" value="F:ATP binding"/>
    <property type="evidence" value="ECO:0007669"/>
    <property type="project" value="UniProtKB-KW"/>
</dbReference>
<evidence type="ECO:0000256" key="1">
    <source>
        <dbReference type="ARBA" id="ARBA00022741"/>
    </source>
</evidence>
<comment type="similarity">
    <text evidence="3">Belongs to the KTI12 family.</text>
</comment>
<dbReference type="PANTHER" id="PTHR12435">
    <property type="match status" value="1"/>
</dbReference>
<gene>
    <name evidence="5" type="ORF">CHIRRI_LOCUS12550</name>
</gene>
<reference evidence="5" key="2">
    <citation type="submission" date="2022-10" db="EMBL/GenBank/DDBJ databases">
        <authorList>
            <consortium name="ENA_rothamsted_submissions"/>
            <consortium name="culmorum"/>
            <person name="King R."/>
        </authorList>
    </citation>
    <scope>NUCLEOTIDE SEQUENCE</scope>
</reference>
<proteinExistence type="inferred from homology"/>
<keyword evidence="1" id="KW-0547">Nucleotide-binding</keyword>
<evidence type="ECO:0000313" key="6">
    <source>
        <dbReference type="Proteomes" id="UP001153620"/>
    </source>
</evidence>
<evidence type="ECO:0000256" key="3">
    <source>
        <dbReference type="ARBA" id="ARBA00025768"/>
    </source>
</evidence>
<evidence type="ECO:0000256" key="2">
    <source>
        <dbReference type="ARBA" id="ARBA00022840"/>
    </source>
</evidence>
<dbReference type="InterPro" id="IPR027417">
    <property type="entry name" value="P-loop_NTPase"/>
</dbReference>
<dbReference type="Proteomes" id="UP001153620">
    <property type="component" value="Chromosome 3"/>
</dbReference>
<protein>
    <recommendedName>
        <fullName evidence="4">Protein KTI12 homolog</fullName>
    </recommendedName>
</protein>
<dbReference type="AlphaFoldDB" id="A0A9N9S677"/>